<evidence type="ECO:0000256" key="2">
    <source>
        <dbReference type="SAM" id="SignalP"/>
    </source>
</evidence>
<dbReference type="AlphaFoldDB" id="A0A1N6FEV2"/>
<feature type="domain" description="SPOR" evidence="3">
    <location>
        <begin position="265"/>
        <end position="344"/>
    </location>
</feature>
<keyword evidence="2" id="KW-0732">Signal</keyword>
<evidence type="ECO:0000256" key="1">
    <source>
        <dbReference type="SAM" id="MobiDB-lite"/>
    </source>
</evidence>
<evidence type="ECO:0000313" key="5">
    <source>
        <dbReference type="Proteomes" id="UP000185192"/>
    </source>
</evidence>
<dbReference type="STRING" id="1123272.SAMN02745824_2366"/>
<dbReference type="Pfam" id="PF08238">
    <property type="entry name" value="Sel1"/>
    <property type="match status" value="2"/>
</dbReference>
<dbReference type="Proteomes" id="UP000185192">
    <property type="component" value="Unassembled WGS sequence"/>
</dbReference>
<evidence type="ECO:0000259" key="3">
    <source>
        <dbReference type="PROSITE" id="PS51724"/>
    </source>
</evidence>
<feature type="compositionally biased region" description="Pro residues" evidence="1">
    <location>
        <begin position="229"/>
        <end position="262"/>
    </location>
</feature>
<sequence>MRNPQTAISGFMKSFVLASTMLCSIPALADVKDGVDAWGRGDYKTAVNEWKGPAAAGDADAQFNLAQAYKLGRGVPQSLAEAEKWYKRAADQGHLQANDNYGLILFQAQRRGEALPYLQASANRGEPRAQYVLGTGHFNGDFVEKDWIKAYALMNRASAQGLPQATSNLAQMDKYIPLDDRRRAIELASQMEQNEKRVRTAQVGGLRPATTPGAVQTAQLPPSQAVSPAPQPRPVAPAPATRPTPAPAPAPTAAPRPAPAPVPVRSASRGWRVQLGAFSDQNKARNLWTSLEGRISALRQLQPYLVRGGNITRLQAGPFATRAEADRMCSTVKSTGNACIVKKR</sequence>
<organism evidence="4 5">
    <name type="scientific">Parasphingorhabdus marina DSM 22363</name>
    <dbReference type="NCBI Taxonomy" id="1123272"/>
    <lineage>
        <taxon>Bacteria</taxon>
        <taxon>Pseudomonadati</taxon>
        <taxon>Pseudomonadota</taxon>
        <taxon>Alphaproteobacteria</taxon>
        <taxon>Sphingomonadales</taxon>
        <taxon>Sphingomonadaceae</taxon>
        <taxon>Parasphingorhabdus</taxon>
    </lineage>
</organism>
<proteinExistence type="predicted"/>
<dbReference type="Gene3D" id="1.25.40.10">
    <property type="entry name" value="Tetratricopeptide repeat domain"/>
    <property type="match status" value="1"/>
</dbReference>
<dbReference type="SMART" id="SM00671">
    <property type="entry name" value="SEL1"/>
    <property type="match status" value="2"/>
</dbReference>
<reference evidence="5" key="1">
    <citation type="submission" date="2016-11" db="EMBL/GenBank/DDBJ databases">
        <authorList>
            <person name="Varghese N."/>
            <person name="Submissions S."/>
        </authorList>
    </citation>
    <scope>NUCLEOTIDE SEQUENCE [LARGE SCALE GENOMIC DNA]</scope>
    <source>
        <strain evidence="5">DSM 22363</strain>
    </source>
</reference>
<dbReference type="SUPFAM" id="SSF81901">
    <property type="entry name" value="HCP-like"/>
    <property type="match status" value="1"/>
</dbReference>
<dbReference type="PROSITE" id="PS51724">
    <property type="entry name" value="SPOR"/>
    <property type="match status" value="1"/>
</dbReference>
<dbReference type="SUPFAM" id="SSF110997">
    <property type="entry name" value="Sporulation related repeat"/>
    <property type="match status" value="1"/>
</dbReference>
<feature type="signal peptide" evidence="2">
    <location>
        <begin position="1"/>
        <end position="29"/>
    </location>
</feature>
<feature type="region of interest" description="Disordered" evidence="1">
    <location>
        <begin position="190"/>
        <end position="265"/>
    </location>
</feature>
<name>A0A1N6FEV2_9SPHN</name>
<dbReference type="InterPro" id="IPR052748">
    <property type="entry name" value="ISR_Activator"/>
</dbReference>
<gene>
    <name evidence="4" type="ORF">SAMN02745824_2366</name>
</gene>
<dbReference type="InterPro" id="IPR007730">
    <property type="entry name" value="SPOR-like_dom"/>
</dbReference>
<dbReference type="GO" id="GO:0042834">
    <property type="term" value="F:peptidoglycan binding"/>
    <property type="evidence" value="ECO:0007669"/>
    <property type="project" value="InterPro"/>
</dbReference>
<keyword evidence="5" id="KW-1185">Reference proteome</keyword>
<evidence type="ECO:0000313" key="4">
    <source>
        <dbReference type="EMBL" id="SIN93818.1"/>
    </source>
</evidence>
<feature type="chain" id="PRO_5012568432" evidence="2">
    <location>
        <begin position="30"/>
        <end position="344"/>
    </location>
</feature>
<dbReference type="EMBL" id="FSQW01000002">
    <property type="protein sequence ID" value="SIN93818.1"/>
    <property type="molecule type" value="Genomic_DNA"/>
</dbReference>
<accession>A0A1N6FEV2</accession>
<dbReference type="InterPro" id="IPR011990">
    <property type="entry name" value="TPR-like_helical_dom_sf"/>
</dbReference>
<dbReference type="InterPro" id="IPR036680">
    <property type="entry name" value="SPOR-like_sf"/>
</dbReference>
<dbReference type="Gene3D" id="3.30.70.1070">
    <property type="entry name" value="Sporulation related repeat"/>
    <property type="match status" value="1"/>
</dbReference>
<dbReference type="Pfam" id="PF05036">
    <property type="entry name" value="SPOR"/>
    <property type="match status" value="1"/>
</dbReference>
<dbReference type="InterPro" id="IPR006597">
    <property type="entry name" value="Sel1-like"/>
</dbReference>
<dbReference type="PANTHER" id="PTHR45011:SF1">
    <property type="entry name" value="DAP3-BINDING CELL DEATH ENHANCER 1"/>
    <property type="match status" value="1"/>
</dbReference>
<dbReference type="RefSeq" id="WP_239447422.1">
    <property type="nucleotide sequence ID" value="NZ_FSQW01000002.1"/>
</dbReference>
<protein>
    <submittedName>
        <fullName evidence="4">Sel1 repeat-containing protein</fullName>
    </submittedName>
</protein>
<dbReference type="PANTHER" id="PTHR45011">
    <property type="entry name" value="DAP3-BINDING CELL DEATH ENHANCER 1"/>
    <property type="match status" value="1"/>
</dbReference>